<dbReference type="InterPro" id="IPR011990">
    <property type="entry name" value="TPR-like_helical_dom_sf"/>
</dbReference>
<dbReference type="AlphaFoldDB" id="A0A0V1PZE2"/>
<dbReference type="PANTHER" id="PTHR22767">
    <property type="entry name" value="N-TERMINAL ACETYLTRANSFERASE-RELATED"/>
    <property type="match status" value="1"/>
</dbReference>
<dbReference type="Pfam" id="PF09797">
    <property type="entry name" value="NatB_MDM20"/>
    <property type="match status" value="1"/>
</dbReference>
<dbReference type="OrthoDB" id="1874341at2759"/>
<sequence length="799" mass="94134">MSDPDQDILDAIEQGSFKYAQSLLSIRLKKYPNNTYYGALNCYLLLSSGKINEAIDQTLKLLAKVPNDPKTLGLLYTIFNKAGRPKEASLVYENAVKKYPTQSIISSWFETSLKNFDLRALQKSTMNLQKVNKSNRSYSIWSSLACLILSNNSDDSKESLLFNKLGLKLLENIQPLETTQEVFVYVKLLYNLKEFSEIESFLLNYKSDHVLDLELKLIYLDILNILEKWDSLYSYSNQLIFEEKFNDFDTWKYLISSSYKNNTPLLDLRQTITSHPKSRNSALALVEMAEVYKVSMDEFVFDYYNQFNHKSCCFNDLKYYYKAFNTENFIKLIEESSTKLKSSSQRNINTLIALVNNQKFKLLFGINDGNFYTENWEIYGQFKNLLKVKELTDFYPAHELILINIILELKENNKIENILKSICIIEKLLIDDKCNFNLKLWQIKLYSYLNCQSLAFLHYQKLNIKMIQHDTLSHYLIQRNCFPSKTSLNFLINIYRFYLTAEYEVNDNIMLGFQKEIYNKLENFLQFGEKMNKSISKHNLLLEILKISRITNDNNYYNYFSQNLRSYEISLLNESFHVSDNRDKKIHWKFGVNEPLLEGLLDLGPKYGEEYMKLNYIKELIVLNINNSNSLKFFKLFNKYMNNNSYLSQLSTFEKWLFKVYLSVFKYIKFDNPKENESIEKFLIKNLKMDKINSLINSTECILSWEVNYILINLVDLSKILNQLSRFEFSKNLSSINKTLISDLKSLNCKKLQVNKLNELKTENFQFDDNLDLDTNFVNETFQIIENSIHEASISNLRL</sequence>
<evidence type="ECO:0000313" key="2">
    <source>
        <dbReference type="EMBL" id="KSA01568.1"/>
    </source>
</evidence>
<gene>
    <name evidence="2" type="ORF">AC631_02643</name>
</gene>
<dbReference type="SUPFAM" id="SSF48452">
    <property type="entry name" value="TPR-like"/>
    <property type="match status" value="1"/>
</dbReference>
<proteinExistence type="inferred from homology"/>
<keyword evidence="3" id="KW-1185">Reference proteome</keyword>
<dbReference type="InterPro" id="IPR019183">
    <property type="entry name" value="NAA25_NatB_aux_su"/>
</dbReference>
<dbReference type="RefSeq" id="XP_015467670.1">
    <property type="nucleotide sequence ID" value="XM_015611473.1"/>
</dbReference>
<dbReference type="Proteomes" id="UP000054251">
    <property type="component" value="Unassembled WGS sequence"/>
</dbReference>
<evidence type="ECO:0000256" key="1">
    <source>
        <dbReference type="ARBA" id="ARBA00006298"/>
    </source>
</evidence>
<dbReference type="Gene3D" id="1.25.40.1040">
    <property type="match status" value="1"/>
</dbReference>
<name>A0A0V1PZE2_9ASCO</name>
<dbReference type="GO" id="GO:0031416">
    <property type="term" value="C:NatB complex"/>
    <property type="evidence" value="ECO:0007669"/>
    <property type="project" value="TreeGrafter"/>
</dbReference>
<dbReference type="PANTHER" id="PTHR22767:SF3">
    <property type="entry name" value="N-ALPHA-ACETYLTRANSFERASE 25, NATB AUXILIARY SUBUNIT"/>
    <property type="match status" value="1"/>
</dbReference>
<comment type="similarity">
    <text evidence="1">Belongs to the MDM20/NAA25 family.</text>
</comment>
<comment type="caution">
    <text evidence="2">The sequence shown here is derived from an EMBL/GenBank/DDBJ whole genome shotgun (WGS) entry which is preliminary data.</text>
</comment>
<evidence type="ECO:0000313" key="3">
    <source>
        <dbReference type="Proteomes" id="UP000054251"/>
    </source>
</evidence>
<reference evidence="2 3" key="1">
    <citation type="submission" date="2015-11" db="EMBL/GenBank/DDBJ databases">
        <title>The genome of Debaryomyces fabryi.</title>
        <authorList>
            <person name="Tafer H."/>
            <person name="Lopandic K."/>
        </authorList>
    </citation>
    <scope>NUCLEOTIDE SEQUENCE [LARGE SCALE GENOMIC DNA]</scope>
    <source>
        <strain evidence="2 3">CBS 789</strain>
    </source>
</reference>
<dbReference type="GeneID" id="26839652"/>
<organism evidence="2 3">
    <name type="scientific">Debaryomyces fabryi</name>
    <dbReference type="NCBI Taxonomy" id="58627"/>
    <lineage>
        <taxon>Eukaryota</taxon>
        <taxon>Fungi</taxon>
        <taxon>Dikarya</taxon>
        <taxon>Ascomycota</taxon>
        <taxon>Saccharomycotina</taxon>
        <taxon>Pichiomycetes</taxon>
        <taxon>Debaryomycetaceae</taxon>
        <taxon>Debaryomyces</taxon>
    </lineage>
</organism>
<dbReference type="EMBL" id="LMYN01000049">
    <property type="protein sequence ID" value="KSA01568.1"/>
    <property type="molecule type" value="Genomic_DNA"/>
</dbReference>
<protein>
    <recommendedName>
        <fullName evidence="4">N-terminal acetyltransferase B complex subunit MDM20</fullName>
    </recommendedName>
</protein>
<evidence type="ECO:0008006" key="4">
    <source>
        <dbReference type="Google" id="ProtNLM"/>
    </source>
</evidence>
<accession>A0A0V1PZE2</accession>